<dbReference type="EMBL" id="FNRA01000016">
    <property type="protein sequence ID" value="SEB20028.1"/>
    <property type="molecule type" value="Genomic_DNA"/>
</dbReference>
<dbReference type="Proteomes" id="UP000198850">
    <property type="component" value="Unassembled WGS sequence"/>
</dbReference>
<proteinExistence type="predicted"/>
<evidence type="ECO:0000313" key="2">
    <source>
        <dbReference type="Proteomes" id="UP000198850"/>
    </source>
</evidence>
<accession>A0A1H4HG71</accession>
<dbReference type="RefSeq" id="WP_090559878.1">
    <property type="nucleotide sequence ID" value="NZ_FNRA01000016.1"/>
</dbReference>
<dbReference type="STRING" id="425514.SAMN05443550_11632"/>
<dbReference type="PANTHER" id="PTHR41317">
    <property type="entry name" value="PD-(D_E)XK NUCLEASE FAMILY TRANSPOSASE"/>
    <property type="match status" value="1"/>
</dbReference>
<gene>
    <name evidence="1" type="ORF">SAMN05443550_11632</name>
</gene>
<evidence type="ECO:0008006" key="3">
    <source>
        <dbReference type="Google" id="ProtNLM"/>
    </source>
</evidence>
<organism evidence="1 2">
    <name type="scientific">Pedobacter hartonius</name>
    <dbReference type="NCBI Taxonomy" id="425514"/>
    <lineage>
        <taxon>Bacteria</taxon>
        <taxon>Pseudomonadati</taxon>
        <taxon>Bacteroidota</taxon>
        <taxon>Sphingobacteriia</taxon>
        <taxon>Sphingobacteriales</taxon>
        <taxon>Sphingobacteriaceae</taxon>
        <taxon>Pedobacter</taxon>
    </lineage>
</organism>
<dbReference type="InterPro" id="IPR010106">
    <property type="entry name" value="RpnA"/>
</dbReference>
<dbReference type="NCBIfam" id="TIGR01784">
    <property type="entry name" value="T_den_put_tspse"/>
    <property type="match status" value="1"/>
</dbReference>
<evidence type="ECO:0000313" key="1">
    <source>
        <dbReference type="EMBL" id="SEB20028.1"/>
    </source>
</evidence>
<reference evidence="1 2" key="1">
    <citation type="submission" date="2016-10" db="EMBL/GenBank/DDBJ databases">
        <authorList>
            <person name="de Groot N.N."/>
        </authorList>
    </citation>
    <scope>NUCLEOTIDE SEQUENCE [LARGE SCALE GENOMIC DNA]</scope>
    <source>
        <strain evidence="1 2">DSM 19033</strain>
    </source>
</reference>
<sequence length="281" mass="32877">MALRINRYIDPLTDFGFKHLFGTEAHKEIMIKFLNALFEGSKTIVDITYGPTEKYGDAIGYKKVFFDLLCTGDDGEQFVIEMQRGKQKYFRERCMFYLSRLISQQLPAGKPDWNVQMKEVHLIGIMDFSFEDSSNGEYYHDIAFINKNTEKVFHDHIGLKFVELPNFNTPKEKLKTELDKWFYLLKNMHSMDKIPEVLNNEVFQTVFETAEVANLNREERMIYESNLKAKWDYEASIAYAAEEATLKNKQEIAGAMKQEGYSFDEIAKLTKLQVKEIENLK</sequence>
<dbReference type="AlphaFoldDB" id="A0A1H4HG71"/>
<dbReference type="OrthoDB" id="9803508at2"/>
<protein>
    <recommendedName>
        <fullName evidence="3">PD-(D/E)XK nuclease family transposase</fullName>
    </recommendedName>
</protein>
<name>A0A1H4HG71_9SPHI</name>
<dbReference type="PANTHER" id="PTHR41317:SF1">
    <property type="entry name" value="PD-(D_E)XK NUCLEASE FAMILY TRANSPOSASE"/>
    <property type="match status" value="1"/>
</dbReference>
<keyword evidence="2" id="KW-1185">Reference proteome</keyword>
<dbReference type="Pfam" id="PF12784">
    <property type="entry name" value="PDDEXK_2"/>
    <property type="match status" value="1"/>
</dbReference>